<organism evidence="1 2">
    <name type="scientific">Luoshenia tenuis</name>
    <dbReference type="NCBI Taxonomy" id="2763654"/>
    <lineage>
        <taxon>Bacteria</taxon>
        <taxon>Bacillati</taxon>
        <taxon>Bacillota</taxon>
        <taxon>Clostridia</taxon>
        <taxon>Christensenellales</taxon>
        <taxon>Christensenellaceae</taxon>
        <taxon>Luoshenia</taxon>
    </lineage>
</organism>
<evidence type="ECO:0000313" key="2">
    <source>
        <dbReference type="Proteomes" id="UP000654279"/>
    </source>
</evidence>
<proteinExistence type="predicted"/>
<gene>
    <name evidence="1" type="ORF">H8699_08905</name>
</gene>
<dbReference type="Proteomes" id="UP000654279">
    <property type="component" value="Unassembled WGS sequence"/>
</dbReference>
<accession>A0A926D1B4</accession>
<dbReference type="EMBL" id="JACRSO010000003">
    <property type="protein sequence ID" value="MBC8529542.1"/>
    <property type="molecule type" value="Genomic_DNA"/>
</dbReference>
<name>A0A926D1B4_9FIRM</name>
<dbReference type="RefSeq" id="WP_249285371.1">
    <property type="nucleotide sequence ID" value="NZ_JACRSO010000003.1"/>
</dbReference>
<dbReference type="AlphaFoldDB" id="A0A926D1B4"/>
<keyword evidence="2" id="KW-1185">Reference proteome</keyword>
<protein>
    <submittedName>
        <fullName evidence="1">Uncharacterized protein</fullName>
    </submittedName>
</protein>
<sequence>MAETIKMVIESSSWMSEALKMTEGLEIYKWKGGWYMGGCYCNQAVAYGII</sequence>
<evidence type="ECO:0000313" key="1">
    <source>
        <dbReference type="EMBL" id="MBC8529542.1"/>
    </source>
</evidence>
<reference evidence="1" key="1">
    <citation type="submission" date="2020-08" db="EMBL/GenBank/DDBJ databases">
        <title>Genome public.</title>
        <authorList>
            <person name="Liu C."/>
            <person name="Sun Q."/>
        </authorList>
    </citation>
    <scope>NUCLEOTIDE SEQUENCE</scope>
    <source>
        <strain evidence="1">NSJ-44</strain>
    </source>
</reference>
<comment type="caution">
    <text evidence="1">The sequence shown here is derived from an EMBL/GenBank/DDBJ whole genome shotgun (WGS) entry which is preliminary data.</text>
</comment>